<organism evidence="2 3">
    <name type="scientific">Dendrothele bispora (strain CBS 962.96)</name>
    <dbReference type="NCBI Taxonomy" id="1314807"/>
    <lineage>
        <taxon>Eukaryota</taxon>
        <taxon>Fungi</taxon>
        <taxon>Dikarya</taxon>
        <taxon>Basidiomycota</taxon>
        <taxon>Agaricomycotina</taxon>
        <taxon>Agaricomycetes</taxon>
        <taxon>Agaricomycetidae</taxon>
        <taxon>Agaricales</taxon>
        <taxon>Agaricales incertae sedis</taxon>
        <taxon>Dendrothele</taxon>
    </lineage>
</organism>
<name>A0A4S8M7C6_DENBC</name>
<sequence length="173" mass="20114">MSYGDQGTYDDMHPEYHHHDGHHYQHRVPMSSSHPAEYDHAMFHLPRPSFNTFVQSNYPQHQLSYHQNYQNMEFSYDPNYVPSYPSSSSYPPQRLTPPSHPRSQSQQLPSPAEASQRLPLAGSLDPSTGIFYRTPEHPRLRTAQACEKCRTRKAKVRLFRVFVFGIYLTGYTV</sequence>
<evidence type="ECO:0000313" key="3">
    <source>
        <dbReference type="Proteomes" id="UP000297245"/>
    </source>
</evidence>
<accession>A0A4S8M7C6</accession>
<gene>
    <name evidence="2" type="ORF">K435DRAFT_35145</name>
</gene>
<evidence type="ECO:0000313" key="2">
    <source>
        <dbReference type="EMBL" id="THU98214.1"/>
    </source>
</evidence>
<reference evidence="2 3" key="1">
    <citation type="journal article" date="2019" name="Nat. Ecol. Evol.">
        <title>Megaphylogeny resolves global patterns of mushroom evolution.</title>
        <authorList>
            <person name="Varga T."/>
            <person name="Krizsan K."/>
            <person name="Foldi C."/>
            <person name="Dima B."/>
            <person name="Sanchez-Garcia M."/>
            <person name="Sanchez-Ramirez S."/>
            <person name="Szollosi G.J."/>
            <person name="Szarkandi J.G."/>
            <person name="Papp V."/>
            <person name="Albert L."/>
            <person name="Andreopoulos W."/>
            <person name="Angelini C."/>
            <person name="Antonin V."/>
            <person name="Barry K.W."/>
            <person name="Bougher N.L."/>
            <person name="Buchanan P."/>
            <person name="Buyck B."/>
            <person name="Bense V."/>
            <person name="Catcheside P."/>
            <person name="Chovatia M."/>
            <person name="Cooper J."/>
            <person name="Damon W."/>
            <person name="Desjardin D."/>
            <person name="Finy P."/>
            <person name="Geml J."/>
            <person name="Haridas S."/>
            <person name="Hughes K."/>
            <person name="Justo A."/>
            <person name="Karasinski D."/>
            <person name="Kautmanova I."/>
            <person name="Kiss B."/>
            <person name="Kocsube S."/>
            <person name="Kotiranta H."/>
            <person name="LaButti K.M."/>
            <person name="Lechner B.E."/>
            <person name="Liimatainen K."/>
            <person name="Lipzen A."/>
            <person name="Lukacs Z."/>
            <person name="Mihaltcheva S."/>
            <person name="Morgado L.N."/>
            <person name="Niskanen T."/>
            <person name="Noordeloos M.E."/>
            <person name="Ohm R.A."/>
            <person name="Ortiz-Santana B."/>
            <person name="Ovrebo C."/>
            <person name="Racz N."/>
            <person name="Riley R."/>
            <person name="Savchenko A."/>
            <person name="Shiryaev A."/>
            <person name="Soop K."/>
            <person name="Spirin V."/>
            <person name="Szebenyi C."/>
            <person name="Tomsovsky M."/>
            <person name="Tulloss R.E."/>
            <person name="Uehling J."/>
            <person name="Grigoriev I.V."/>
            <person name="Vagvolgyi C."/>
            <person name="Papp T."/>
            <person name="Martin F.M."/>
            <person name="Miettinen O."/>
            <person name="Hibbett D.S."/>
            <person name="Nagy L.G."/>
        </authorList>
    </citation>
    <scope>NUCLEOTIDE SEQUENCE [LARGE SCALE GENOMIC DNA]</scope>
    <source>
        <strain evidence="2 3">CBS 962.96</strain>
    </source>
</reference>
<dbReference type="OrthoDB" id="2399539at2759"/>
<feature type="region of interest" description="Disordered" evidence="1">
    <location>
        <begin position="83"/>
        <end position="116"/>
    </location>
</feature>
<evidence type="ECO:0000256" key="1">
    <source>
        <dbReference type="SAM" id="MobiDB-lite"/>
    </source>
</evidence>
<dbReference type="Proteomes" id="UP000297245">
    <property type="component" value="Unassembled WGS sequence"/>
</dbReference>
<protein>
    <submittedName>
        <fullName evidence="2">Uncharacterized protein</fullName>
    </submittedName>
</protein>
<proteinExistence type="predicted"/>
<keyword evidence="3" id="KW-1185">Reference proteome</keyword>
<dbReference type="EMBL" id="ML179140">
    <property type="protein sequence ID" value="THU98214.1"/>
    <property type="molecule type" value="Genomic_DNA"/>
</dbReference>
<dbReference type="AlphaFoldDB" id="A0A4S8M7C6"/>
<feature type="region of interest" description="Disordered" evidence="1">
    <location>
        <begin position="1"/>
        <end position="33"/>
    </location>
</feature>
<feature type="compositionally biased region" description="Low complexity" evidence="1">
    <location>
        <begin position="83"/>
        <end position="92"/>
    </location>
</feature>